<sequence length="244" mass="27772">MKQQDPSWILSLLSEKFFNPCILHEYAKKNEKNIFCLDCCVTICPHCLNTHGSHRLIQVRRYVYQDVIRLDDMEKLFDCSFVQSYTTNSAKVVFLKQRPQTRPLKGSGRVCNNCERSLQEPYHFCSLACKVQYLAGYEGFISKCLYDCENLALSDFGYADIEELDDDQMTPNSVLDGGMITYHTSSGSSTNGDVECSTVGCTATTHNVTRKKRSRKVPAENVYYRNTPPPACKRKGIPLRSPLF</sequence>
<proteinExistence type="predicted"/>
<dbReference type="Proteomes" id="UP000655225">
    <property type="component" value="Unassembled WGS sequence"/>
</dbReference>
<dbReference type="OrthoDB" id="1908108at2759"/>
<dbReference type="EMBL" id="JABCRI010000024">
    <property type="protein sequence ID" value="KAF8377946.1"/>
    <property type="molecule type" value="Genomic_DNA"/>
</dbReference>
<dbReference type="OMA" id="SRYLYDC"/>
<gene>
    <name evidence="1" type="ORF">HHK36_031335</name>
</gene>
<protein>
    <recommendedName>
        <fullName evidence="3">B box-type domain-containing protein</fullName>
    </recommendedName>
</protein>
<accession>A0A834Y9C1</accession>
<comment type="caution">
    <text evidence="1">The sequence shown here is derived from an EMBL/GenBank/DDBJ whole genome shotgun (WGS) entry which is preliminary data.</text>
</comment>
<dbReference type="PANTHER" id="PTHR31065:SF78">
    <property type="entry name" value="B BOX-TYPE DOMAIN-CONTAINING PROTEIN"/>
    <property type="match status" value="1"/>
</dbReference>
<name>A0A834Y9C1_TETSI</name>
<dbReference type="Pfam" id="PF04640">
    <property type="entry name" value="PLATZ"/>
    <property type="match status" value="1"/>
</dbReference>
<reference evidence="1 2" key="1">
    <citation type="submission" date="2020-04" db="EMBL/GenBank/DDBJ databases">
        <title>Plant Genome Project.</title>
        <authorList>
            <person name="Zhang R.-G."/>
        </authorList>
    </citation>
    <scope>NUCLEOTIDE SEQUENCE [LARGE SCALE GENOMIC DNA]</scope>
    <source>
        <strain evidence="1">YNK0</strain>
        <tissue evidence="1">Leaf</tissue>
    </source>
</reference>
<keyword evidence="2" id="KW-1185">Reference proteome</keyword>
<dbReference type="AlphaFoldDB" id="A0A834Y9C1"/>
<dbReference type="PANTHER" id="PTHR31065">
    <property type="entry name" value="PLATZ TRANSCRIPTION FACTOR FAMILY PROTEIN"/>
    <property type="match status" value="1"/>
</dbReference>
<dbReference type="InterPro" id="IPR006734">
    <property type="entry name" value="PLATZ"/>
</dbReference>
<evidence type="ECO:0000313" key="1">
    <source>
        <dbReference type="EMBL" id="KAF8377946.1"/>
    </source>
</evidence>
<organism evidence="1 2">
    <name type="scientific">Tetracentron sinense</name>
    <name type="common">Spur-leaf</name>
    <dbReference type="NCBI Taxonomy" id="13715"/>
    <lineage>
        <taxon>Eukaryota</taxon>
        <taxon>Viridiplantae</taxon>
        <taxon>Streptophyta</taxon>
        <taxon>Embryophyta</taxon>
        <taxon>Tracheophyta</taxon>
        <taxon>Spermatophyta</taxon>
        <taxon>Magnoliopsida</taxon>
        <taxon>Trochodendrales</taxon>
        <taxon>Trochodendraceae</taxon>
        <taxon>Tetracentron</taxon>
    </lineage>
</organism>
<evidence type="ECO:0008006" key="3">
    <source>
        <dbReference type="Google" id="ProtNLM"/>
    </source>
</evidence>
<evidence type="ECO:0000313" key="2">
    <source>
        <dbReference type="Proteomes" id="UP000655225"/>
    </source>
</evidence>